<reference evidence="2" key="1">
    <citation type="journal article" date="2019" name="BMC Genomics">
        <title>A new reference genome for Sorghum bicolor reveals high levels of sequence similarity between sweet and grain genotypes: implications for the genetics of sugar metabolism.</title>
        <authorList>
            <person name="Cooper E.A."/>
            <person name="Brenton Z.W."/>
            <person name="Flinn B.S."/>
            <person name="Jenkins J."/>
            <person name="Shu S."/>
            <person name="Flowers D."/>
            <person name="Luo F."/>
            <person name="Wang Y."/>
            <person name="Xia P."/>
            <person name="Barry K."/>
            <person name="Daum C."/>
            <person name="Lipzen A."/>
            <person name="Yoshinaga Y."/>
            <person name="Schmutz J."/>
            <person name="Saski C."/>
            <person name="Vermerris W."/>
            <person name="Kresovich S."/>
        </authorList>
    </citation>
    <scope>NUCLEOTIDE SEQUENCE</scope>
</reference>
<keyword evidence="1" id="KW-0732">Signal</keyword>
<name>A0A921U8A3_SORBI</name>
<evidence type="ECO:0000256" key="1">
    <source>
        <dbReference type="SAM" id="SignalP"/>
    </source>
</evidence>
<dbReference type="KEGG" id="sbi:8076574"/>
<dbReference type="AlphaFoldDB" id="A0A921U8A3"/>
<feature type="chain" id="PRO_5037022971" evidence="1">
    <location>
        <begin position="35"/>
        <end position="105"/>
    </location>
</feature>
<dbReference type="OMA" id="AANCPCK"/>
<evidence type="ECO:0000313" key="3">
    <source>
        <dbReference type="Proteomes" id="UP000807115"/>
    </source>
</evidence>
<organism evidence="2 3">
    <name type="scientific">Sorghum bicolor</name>
    <name type="common">Sorghum</name>
    <name type="synonym">Sorghum vulgare</name>
    <dbReference type="NCBI Taxonomy" id="4558"/>
    <lineage>
        <taxon>Eukaryota</taxon>
        <taxon>Viridiplantae</taxon>
        <taxon>Streptophyta</taxon>
        <taxon>Embryophyta</taxon>
        <taxon>Tracheophyta</taxon>
        <taxon>Spermatophyta</taxon>
        <taxon>Magnoliopsida</taxon>
        <taxon>Liliopsida</taxon>
        <taxon>Poales</taxon>
        <taxon>Poaceae</taxon>
        <taxon>PACMAD clade</taxon>
        <taxon>Panicoideae</taxon>
        <taxon>Andropogonodae</taxon>
        <taxon>Andropogoneae</taxon>
        <taxon>Sorghinae</taxon>
        <taxon>Sorghum</taxon>
    </lineage>
</organism>
<dbReference type="EMBL" id="CM027686">
    <property type="protein sequence ID" value="KAG0522507.1"/>
    <property type="molecule type" value="Genomic_DNA"/>
</dbReference>
<comment type="caution">
    <text evidence="2">The sequence shown here is derived from an EMBL/GenBank/DDBJ whole genome shotgun (WGS) entry which is preliminary data.</text>
</comment>
<evidence type="ECO:0000313" key="2">
    <source>
        <dbReference type="EMBL" id="KAG0522507.1"/>
    </source>
</evidence>
<sequence length="105" mass="11176">MATFVKRSSSSSQGLFLLALVLLAFSAIPAPISGQSSIDGRKSKMMVVGGDNKAIIHDDNDLLNGCHYNQNPHDLSALFCCSKDNLCWPSAPECAANCPCKTNCV</sequence>
<gene>
    <name evidence="2" type="ORF">BDA96_07G043200</name>
</gene>
<dbReference type="PANTHER" id="PTHR48158:SF1">
    <property type="entry name" value="OS11G0453550 PROTEIN"/>
    <property type="match status" value="1"/>
</dbReference>
<dbReference type="Gramene" id="EES14550">
    <property type="protein sequence ID" value="EES14550"/>
    <property type="gene ID" value="SORBI_3007G041000"/>
</dbReference>
<protein>
    <submittedName>
        <fullName evidence="2">Uncharacterized protein</fullName>
    </submittedName>
</protein>
<feature type="signal peptide" evidence="1">
    <location>
        <begin position="1"/>
        <end position="34"/>
    </location>
</feature>
<dbReference type="OrthoDB" id="679693at2759"/>
<dbReference type="PANTHER" id="PTHR48158">
    <property type="entry name" value="OS11G0453550 PROTEIN"/>
    <property type="match status" value="1"/>
</dbReference>
<reference evidence="2" key="2">
    <citation type="submission" date="2020-10" db="EMBL/GenBank/DDBJ databases">
        <authorList>
            <person name="Cooper E.A."/>
            <person name="Brenton Z.W."/>
            <person name="Flinn B.S."/>
            <person name="Jenkins J."/>
            <person name="Shu S."/>
            <person name="Flowers D."/>
            <person name="Luo F."/>
            <person name="Wang Y."/>
            <person name="Xia P."/>
            <person name="Barry K."/>
            <person name="Daum C."/>
            <person name="Lipzen A."/>
            <person name="Yoshinaga Y."/>
            <person name="Schmutz J."/>
            <person name="Saski C."/>
            <person name="Vermerris W."/>
            <person name="Kresovich S."/>
        </authorList>
    </citation>
    <scope>NUCLEOTIDE SEQUENCE</scope>
</reference>
<proteinExistence type="predicted"/>
<accession>A0A921U8A3</accession>
<dbReference type="Proteomes" id="UP000807115">
    <property type="component" value="Chromosome 7"/>
</dbReference>